<dbReference type="InterPro" id="IPR001296">
    <property type="entry name" value="Glyco_trans_1"/>
</dbReference>
<gene>
    <name evidence="2" type="ORF">OHT75_00550</name>
</gene>
<dbReference type="PANTHER" id="PTHR12526:SF595">
    <property type="entry name" value="BLL5217 PROTEIN"/>
    <property type="match status" value="1"/>
</dbReference>
<reference evidence="2" key="1">
    <citation type="submission" date="2022-10" db="EMBL/GenBank/DDBJ databases">
        <title>Shewanella flava sp. nov, isolated from the estuary of the Fenhe River into the Yellow River.</title>
        <authorList>
            <person name="Li Y."/>
        </authorList>
    </citation>
    <scope>NUCLEOTIDE SEQUENCE</scope>
    <source>
        <strain evidence="2">FYR11-62</strain>
    </source>
</reference>
<evidence type="ECO:0000313" key="3">
    <source>
        <dbReference type="Proteomes" id="UP001163714"/>
    </source>
</evidence>
<dbReference type="EMBL" id="JAPDMX010000001">
    <property type="protein sequence ID" value="MCW3170971.1"/>
    <property type="molecule type" value="Genomic_DNA"/>
</dbReference>
<evidence type="ECO:0000313" key="2">
    <source>
        <dbReference type="EMBL" id="MCW3170971.1"/>
    </source>
</evidence>
<feature type="domain" description="Glycosyl transferase family 1" evidence="1">
    <location>
        <begin position="132"/>
        <end position="262"/>
    </location>
</feature>
<protein>
    <submittedName>
        <fullName evidence="2">Glycosyltransferase family 4 protein</fullName>
    </submittedName>
</protein>
<proteinExistence type="predicted"/>
<dbReference type="CDD" id="cd03802">
    <property type="entry name" value="GT4_AviGT4-like"/>
    <property type="match status" value="1"/>
</dbReference>
<dbReference type="Gene3D" id="3.40.50.2000">
    <property type="entry name" value="Glycogen Phosphorylase B"/>
    <property type="match status" value="2"/>
</dbReference>
<accession>A0ABT3I4G7</accession>
<keyword evidence="3" id="KW-1185">Reference proteome</keyword>
<dbReference type="PANTHER" id="PTHR12526">
    <property type="entry name" value="GLYCOSYLTRANSFERASE"/>
    <property type="match status" value="1"/>
</dbReference>
<dbReference type="RefSeq" id="WP_264724404.1">
    <property type="nucleotide sequence ID" value="NZ_JAPDMX010000001.1"/>
</dbReference>
<dbReference type="SUPFAM" id="SSF53756">
    <property type="entry name" value="UDP-Glycosyltransferase/glycogen phosphorylase"/>
    <property type="match status" value="1"/>
</dbReference>
<evidence type="ECO:0000259" key="1">
    <source>
        <dbReference type="Pfam" id="PF00534"/>
    </source>
</evidence>
<dbReference type="Proteomes" id="UP001163714">
    <property type="component" value="Unassembled WGS sequence"/>
</dbReference>
<comment type="caution">
    <text evidence="2">The sequence shown here is derived from an EMBL/GenBank/DDBJ whole genome shotgun (WGS) entry which is preliminary data.</text>
</comment>
<sequence>MKILHVLLCRGPFPAFKYGGTERVVWSLASAQKKQGHDVKFLMRPHEVRPEGTLLYNKKKSFNEQITDWPDIVHFHCAYNGELNKPFVCTEHANADEKKQYHRNTIFISQRHAHNHHSNCYVFNGLDWDEYAKPNFNPKSNFVHFLGKATEPHKNLKGAAYVAKKAGYKLSVLGGKRLEIGKNGYCNLDFNIQFNGMVGGDAKFNIIRQSNALLFPVRWHEPFGLAITESLFLGSPVIGTAYGSLPEIITEPEIGFLSNNYNEMINALNHVGDFNRQTCHQIARDLFNADIMANQYQLQYEKVLNGQTLNENQPYSLNTLIKLLPIT</sequence>
<organism evidence="2 3">
    <name type="scientific">Shewanella subflava</name>
    <dbReference type="NCBI Taxonomy" id="2986476"/>
    <lineage>
        <taxon>Bacteria</taxon>
        <taxon>Pseudomonadati</taxon>
        <taxon>Pseudomonadota</taxon>
        <taxon>Gammaproteobacteria</taxon>
        <taxon>Alteromonadales</taxon>
        <taxon>Shewanellaceae</taxon>
        <taxon>Shewanella</taxon>
    </lineage>
</organism>
<dbReference type="Pfam" id="PF00534">
    <property type="entry name" value="Glycos_transf_1"/>
    <property type="match status" value="1"/>
</dbReference>
<name>A0ABT3I4G7_9GAMM</name>